<dbReference type="EMBL" id="CP056070">
    <property type="protein sequence ID" value="UVC49765.1"/>
    <property type="molecule type" value="Genomic_DNA"/>
</dbReference>
<evidence type="ECO:0000313" key="2">
    <source>
        <dbReference type="EMBL" id="UVC49765.1"/>
    </source>
</evidence>
<name>A0A976SIZ6_THEOR</name>
<sequence length="796" mass="89452">MNNNNRNGTINIYAINRNFNNSTSSSFSKNISSYSSNNISNRNNNTSNNCTNNNDISSNSIINNISSNSFNNNNSLHISSNNSIQRINNSKPRYTNNQRLVMVPVNNMLVPLLHFILLEVKQSDIKLPRNSKLLQQRDNRLSHHKKGLNLAIVNYLNSSKLGKLSLELVIQINPELILLLFSHLVVTLLMVTDKVTLVDLSGQPSTGVKPVDLDIKSDTKSTDKFDYKKDGNYFTYTTKEDHAFKLVKEDKTDVWEASDDNNYADKVEVEHLSNDGRAVTICFDDNKTKVFKKSGTDKPWNEIDTTKITPGSTNINYPNESYFYKNELKNNVRTFTAKTGFVFNVAFLFVNGSKVEIWKTDNESEYANKIVNEGNKVTIHFVDGNTKVIAKGSDGKWPGQGSDPQSGSSAAKPASKNGVDINLKSDTKSSKKFVYDRMGKMVTYTAKDTYGFKQVKDDKAQIWKESDATKFASKIEVDLMNEDSKAVTIHLGEKNTRVFFRETKNHHWKVIDTTKVNPKSVNIKYDQSSYFYTNKLANGVRTFEAKHGFMFNHVRCLVNKVWVDIWTTEEEDQFSGKVEVEGDKVTIYIGNDGASKVFNKVSDDKWEEDTSAAKASEQESEDQSITLDSDEEFDIVSSSDQPQPEAQTEGEAILLEDQPVETSLSESDASEFIDRLANIVPALTPRTQRGALSTAPKTPLHHMLCHSLHAKNILADLNNGLHVSDFKFVQMGMWSPTYGPVYLLLPLLARSLFALVYTDDGWASQYIESITSFGSSSSDALSEMIKEVFMYPESIA</sequence>
<feature type="compositionally biased region" description="Low complexity" evidence="1">
    <location>
        <begin position="399"/>
        <end position="409"/>
    </location>
</feature>
<dbReference type="Proteomes" id="UP000244811">
    <property type="component" value="Chromosome 3"/>
</dbReference>
<dbReference type="AlphaFoldDB" id="A0A976SIZ6"/>
<proteinExistence type="predicted"/>
<feature type="region of interest" description="Disordered" evidence="1">
    <location>
        <begin position="392"/>
        <end position="423"/>
    </location>
</feature>
<protein>
    <submittedName>
        <fullName evidence="2">Uncharacterized protein</fullName>
    </submittedName>
</protein>
<reference evidence="2" key="1">
    <citation type="submission" date="2022-07" db="EMBL/GenBank/DDBJ databases">
        <title>Evaluation of T. orientalis genome assembly methods using nanopore sequencing and analysis of variation between genomes.</title>
        <authorList>
            <person name="Yam J."/>
            <person name="Micallef M.L."/>
            <person name="Liu M."/>
            <person name="Djordjevic S.P."/>
            <person name="Bogema D.R."/>
            <person name="Jenkins C."/>
        </authorList>
    </citation>
    <scope>NUCLEOTIDE SEQUENCE</scope>
    <source>
        <strain evidence="2">Goon Nure</strain>
    </source>
</reference>
<evidence type="ECO:0000256" key="1">
    <source>
        <dbReference type="SAM" id="MobiDB-lite"/>
    </source>
</evidence>
<gene>
    <name evidence="2" type="ORF">MACK_003877</name>
</gene>
<evidence type="ECO:0000313" key="3">
    <source>
        <dbReference type="Proteomes" id="UP000244811"/>
    </source>
</evidence>
<organism evidence="2 3">
    <name type="scientific">Theileria orientalis</name>
    <dbReference type="NCBI Taxonomy" id="68886"/>
    <lineage>
        <taxon>Eukaryota</taxon>
        <taxon>Sar</taxon>
        <taxon>Alveolata</taxon>
        <taxon>Apicomplexa</taxon>
        <taxon>Aconoidasida</taxon>
        <taxon>Piroplasmida</taxon>
        <taxon>Theileriidae</taxon>
        <taxon>Theileria</taxon>
    </lineage>
</organism>
<accession>A0A976SIZ6</accession>